<keyword evidence="2" id="KW-0449">Lipoprotein</keyword>
<accession>A0ABX2J0R9</accession>
<comment type="caution">
    <text evidence="2">The sequence shown here is derived from an EMBL/GenBank/DDBJ whole genome shotgun (WGS) entry which is preliminary data.</text>
</comment>
<dbReference type="NCBIfam" id="NF033894">
    <property type="entry name" value="Eex_IncN"/>
    <property type="match status" value="1"/>
</dbReference>
<proteinExistence type="predicted"/>
<dbReference type="RefSeq" id="WP_174139948.1">
    <property type="nucleotide sequence ID" value="NZ_JABUFE010000019.1"/>
</dbReference>
<name>A0ABX2J0R9_9RHOB</name>
<dbReference type="InterPro" id="IPR047937">
    <property type="entry name" value="Eex_IncN-like"/>
</dbReference>
<organism evidence="2 3">
    <name type="scientific">Parasulfitobacter algicola</name>
    <dbReference type="NCBI Taxonomy" id="2614809"/>
    <lineage>
        <taxon>Bacteria</taxon>
        <taxon>Pseudomonadati</taxon>
        <taxon>Pseudomonadota</taxon>
        <taxon>Alphaproteobacteria</taxon>
        <taxon>Rhodobacterales</taxon>
        <taxon>Roseobacteraceae</taxon>
        <taxon>Parasulfitobacter</taxon>
    </lineage>
</organism>
<feature type="region of interest" description="Disordered" evidence="1">
    <location>
        <begin position="66"/>
        <end position="86"/>
    </location>
</feature>
<sequence>MMCRVAAVLSLVALVACNEEEVFTVEYYLENHIKRAERLATCEVQDNAEADANCVNARQAQTQVATTERKNDWLDQIEAETPAPVE</sequence>
<dbReference type="EMBL" id="JABUFE010000019">
    <property type="protein sequence ID" value="NSX56796.1"/>
    <property type="molecule type" value="Genomic_DNA"/>
</dbReference>
<evidence type="ECO:0000313" key="3">
    <source>
        <dbReference type="Proteomes" id="UP000777935"/>
    </source>
</evidence>
<reference evidence="2 3" key="1">
    <citation type="submission" date="2020-06" db="EMBL/GenBank/DDBJ databases">
        <title>Sulfitobacter algicola sp. nov., isolated from green algae.</title>
        <authorList>
            <person name="Wang C."/>
        </authorList>
    </citation>
    <scope>NUCLEOTIDE SEQUENCE [LARGE SCALE GENOMIC DNA]</scope>
    <source>
        <strain evidence="2 3">1151</strain>
    </source>
</reference>
<dbReference type="PROSITE" id="PS51257">
    <property type="entry name" value="PROKAR_LIPOPROTEIN"/>
    <property type="match status" value="1"/>
</dbReference>
<dbReference type="Proteomes" id="UP000777935">
    <property type="component" value="Unassembled WGS sequence"/>
</dbReference>
<gene>
    <name evidence="2" type="ORF">HRQ87_18595</name>
</gene>
<protein>
    <submittedName>
        <fullName evidence="2">EexN family lipoprotein</fullName>
    </submittedName>
</protein>
<keyword evidence="3" id="KW-1185">Reference proteome</keyword>
<evidence type="ECO:0000256" key="1">
    <source>
        <dbReference type="SAM" id="MobiDB-lite"/>
    </source>
</evidence>
<evidence type="ECO:0000313" key="2">
    <source>
        <dbReference type="EMBL" id="NSX56796.1"/>
    </source>
</evidence>